<feature type="transmembrane region" description="Helical" evidence="1">
    <location>
        <begin position="113"/>
        <end position="133"/>
    </location>
</feature>
<evidence type="ECO:0000313" key="3">
    <source>
        <dbReference type="Proteomes" id="UP000199695"/>
    </source>
</evidence>
<feature type="transmembrane region" description="Helical" evidence="1">
    <location>
        <begin position="230"/>
        <end position="252"/>
    </location>
</feature>
<dbReference type="Pfam" id="PF06182">
    <property type="entry name" value="ABC2_membrane_6"/>
    <property type="match status" value="1"/>
</dbReference>
<keyword evidence="1" id="KW-1133">Transmembrane helix</keyword>
<dbReference type="EMBL" id="FOCQ01000017">
    <property type="protein sequence ID" value="SEN66508.1"/>
    <property type="molecule type" value="Genomic_DNA"/>
</dbReference>
<feature type="transmembrane region" description="Helical" evidence="1">
    <location>
        <begin position="145"/>
        <end position="171"/>
    </location>
</feature>
<dbReference type="Proteomes" id="UP000199695">
    <property type="component" value="Unassembled WGS sequence"/>
</dbReference>
<keyword evidence="1" id="KW-0472">Membrane</keyword>
<proteinExistence type="predicted"/>
<evidence type="ECO:0000313" key="2">
    <source>
        <dbReference type="EMBL" id="SEN66508.1"/>
    </source>
</evidence>
<reference evidence="2 3" key="1">
    <citation type="submission" date="2016-10" db="EMBL/GenBank/DDBJ databases">
        <authorList>
            <person name="de Groot N.N."/>
        </authorList>
    </citation>
    <scope>NUCLEOTIDE SEQUENCE [LARGE SCALE GENOMIC DNA]</scope>
    <source>
        <strain evidence="2 3">DSM 46701</strain>
    </source>
</reference>
<feature type="transmembrane region" description="Helical" evidence="1">
    <location>
        <begin position="56"/>
        <end position="73"/>
    </location>
</feature>
<organism evidence="2 3">
    <name type="scientific">Lihuaxuella thermophila</name>
    <dbReference type="NCBI Taxonomy" id="1173111"/>
    <lineage>
        <taxon>Bacteria</taxon>
        <taxon>Bacillati</taxon>
        <taxon>Bacillota</taxon>
        <taxon>Bacilli</taxon>
        <taxon>Bacillales</taxon>
        <taxon>Thermoactinomycetaceae</taxon>
        <taxon>Lihuaxuella</taxon>
    </lineage>
</organism>
<gene>
    <name evidence="2" type="ORF">SAMN05444955_11736</name>
</gene>
<keyword evidence="1" id="KW-0812">Transmembrane</keyword>
<protein>
    <submittedName>
        <fullName evidence="2">ABC-2 type transport system permease protein</fullName>
    </submittedName>
</protein>
<dbReference type="PANTHER" id="PTHR36832:SF1">
    <property type="entry name" value="SLR1174 PROTEIN"/>
    <property type="match status" value="1"/>
</dbReference>
<feature type="transmembrane region" description="Helical" evidence="1">
    <location>
        <begin position="21"/>
        <end position="44"/>
    </location>
</feature>
<keyword evidence="3" id="KW-1185">Reference proteome</keyword>
<dbReference type="STRING" id="1173111.SAMN05444955_11736"/>
<dbReference type="AlphaFoldDB" id="A0A1H8IFM8"/>
<feature type="transmembrane region" description="Helical" evidence="1">
    <location>
        <begin position="183"/>
        <end position="210"/>
    </location>
</feature>
<accession>A0A1H8IFM8</accession>
<name>A0A1H8IFM8_9BACL</name>
<dbReference type="InterPro" id="IPR010390">
    <property type="entry name" value="ABC-2_transporter-like"/>
</dbReference>
<evidence type="ECO:0000256" key="1">
    <source>
        <dbReference type="SAM" id="Phobius"/>
    </source>
</evidence>
<sequence length="264" mass="30110">MLSMYWEVIRIRFLMMLAYRVNYYSGIVIYSLNIGVYYFLWMAIYGGESSLQGLTSLQMATYIAVSWMARAFYFNNLDREIAQEIRDGTVAIQLIRPYPYLLVKVFQGFGEGLFRLLLFSVPGMIVVSFIFPIHLPGFSDVWLKFALSLLLGFIVNVQVNILTGVCAFFILNNQGLIRAKRVAVDLLSGLIIPIPFYPEWAQLLLSYLPFQAISYLPSLVLVKGLAGEEFVHAILIQAAWCVLLWIPIRVIWKKARKTLIVQGG</sequence>
<dbReference type="PANTHER" id="PTHR36832">
    <property type="entry name" value="SLR1174 PROTEIN-RELATED"/>
    <property type="match status" value="1"/>
</dbReference>